<comment type="cofactor">
    <cofactor evidence="1">
        <name>Zn(2+)</name>
        <dbReference type="ChEBI" id="CHEBI:29105"/>
    </cofactor>
</comment>
<feature type="domain" description="Amidohydrolase-related" evidence="5">
    <location>
        <begin position="59"/>
        <end position="423"/>
    </location>
</feature>
<reference evidence="6 7" key="1">
    <citation type="journal article" date="2013" name="Antonie Van Leeuwenhoek">
        <title>Sphingomonas ginsenosidivorax sp. nov., with the ability to transform ginsenosides.</title>
        <authorList>
            <person name="Jin X.F."/>
            <person name="Kim J.K."/>
            <person name="Liu Q.M."/>
            <person name="Kang M.S."/>
            <person name="He D."/>
            <person name="Jin F.X."/>
            <person name="Kim S.C."/>
            <person name="Im W.T."/>
        </authorList>
    </citation>
    <scope>NUCLEOTIDE SEQUENCE [LARGE SCALE GENOMIC DNA]</scope>
    <source>
        <strain evidence="6 7">KHI67</strain>
    </source>
</reference>
<dbReference type="OrthoDB" id="9796020at2"/>
<dbReference type="PANTHER" id="PTHR11271:SF37">
    <property type="entry name" value="FAMILY PROTEIN, PUTATIVE (AFU_ORTHOLOGUE AFUA_4G00460)-RELATED"/>
    <property type="match status" value="1"/>
</dbReference>
<dbReference type="SUPFAM" id="SSF51338">
    <property type="entry name" value="Composite domain of metallo-dependent hydrolases"/>
    <property type="match status" value="1"/>
</dbReference>
<keyword evidence="4" id="KW-0862">Zinc</keyword>
<evidence type="ECO:0000313" key="6">
    <source>
        <dbReference type="EMBL" id="TXC68058.1"/>
    </source>
</evidence>
<dbReference type="GO" id="GO:0046872">
    <property type="term" value="F:metal ion binding"/>
    <property type="evidence" value="ECO:0007669"/>
    <property type="project" value="UniProtKB-KW"/>
</dbReference>
<keyword evidence="3 6" id="KW-0378">Hydrolase</keyword>
<dbReference type="SUPFAM" id="SSF51556">
    <property type="entry name" value="Metallo-dependent hydrolases"/>
    <property type="match status" value="1"/>
</dbReference>
<evidence type="ECO:0000256" key="4">
    <source>
        <dbReference type="ARBA" id="ARBA00022833"/>
    </source>
</evidence>
<keyword evidence="7" id="KW-1185">Reference proteome</keyword>
<evidence type="ECO:0000313" key="7">
    <source>
        <dbReference type="Proteomes" id="UP000321250"/>
    </source>
</evidence>
<evidence type="ECO:0000256" key="1">
    <source>
        <dbReference type="ARBA" id="ARBA00001947"/>
    </source>
</evidence>
<dbReference type="AlphaFoldDB" id="A0A5C6U959"/>
<accession>A0A5C6U959</accession>
<dbReference type="InterPro" id="IPR032466">
    <property type="entry name" value="Metal_Hydrolase"/>
</dbReference>
<dbReference type="GO" id="GO:0019239">
    <property type="term" value="F:deaminase activity"/>
    <property type="evidence" value="ECO:0007669"/>
    <property type="project" value="TreeGrafter"/>
</dbReference>
<proteinExistence type="predicted"/>
<dbReference type="Gene3D" id="2.30.40.10">
    <property type="entry name" value="Urease, subunit C, domain 1"/>
    <property type="match status" value="1"/>
</dbReference>
<evidence type="ECO:0000259" key="5">
    <source>
        <dbReference type="Pfam" id="PF01979"/>
    </source>
</evidence>
<evidence type="ECO:0000256" key="3">
    <source>
        <dbReference type="ARBA" id="ARBA00022801"/>
    </source>
</evidence>
<dbReference type="Gene3D" id="3.20.20.140">
    <property type="entry name" value="Metal-dependent hydrolases"/>
    <property type="match status" value="1"/>
</dbReference>
<dbReference type="Pfam" id="PF01979">
    <property type="entry name" value="Amidohydro_1"/>
    <property type="match status" value="1"/>
</dbReference>
<dbReference type="NCBIfam" id="NF006056">
    <property type="entry name" value="PRK08204.1"/>
    <property type="match status" value="1"/>
</dbReference>
<dbReference type="InterPro" id="IPR051607">
    <property type="entry name" value="Metallo-dep_hydrolases"/>
</dbReference>
<dbReference type="InterPro" id="IPR006680">
    <property type="entry name" value="Amidohydro-rel"/>
</dbReference>
<protein>
    <submittedName>
        <fullName evidence="6">Amidohydrolase family protein</fullName>
    </submittedName>
</protein>
<dbReference type="GO" id="GO:0005829">
    <property type="term" value="C:cytosol"/>
    <property type="evidence" value="ECO:0007669"/>
    <property type="project" value="TreeGrafter"/>
</dbReference>
<gene>
    <name evidence="6" type="ORF">FSB78_18530</name>
</gene>
<dbReference type="EMBL" id="VOQR01000002">
    <property type="protein sequence ID" value="TXC68058.1"/>
    <property type="molecule type" value="Genomic_DNA"/>
</dbReference>
<organism evidence="6 7">
    <name type="scientific">Sphingomonas ginsenosidivorax</name>
    <dbReference type="NCBI Taxonomy" id="862135"/>
    <lineage>
        <taxon>Bacteria</taxon>
        <taxon>Pseudomonadati</taxon>
        <taxon>Pseudomonadota</taxon>
        <taxon>Alphaproteobacteria</taxon>
        <taxon>Sphingomonadales</taxon>
        <taxon>Sphingomonadaceae</taxon>
        <taxon>Sphingomonas</taxon>
    </lineage>
</organism>
<name>A0A5C6U959_9SPHN</name>
<dbReference type="PANTHER" id="PTHR11271">
    <property type="entry name" value="GUANINE DEAMINASE"/>
    <property type="match status" value="1"/>
</dbReference>
<dbReference type="InterPro" id="IPR011059">
    <property type="entry name" value="Metal-dep_hydrolase_composite"/>
</dbReference>
<dbReference type="Proteomes" id="UP000321250">
    <property type="component" value="Unassembled WGS sequence"/>
</dbReference>
<keyword evidence="2" id="KW-0479">Metal-binding</keyword>
<evidence type="ECO:0000256" key="2">
    <source>
        <dbReference type="ARBA" id="ARBA00022723"/>
    </source>
</evidence>
<sequence length="469" mass="50297">MRDKRTLITGAGLISMDDKIGVLNRASILIEGTKIRDVGVDLPISADDVDESIDATGSIIVPGFINAHMHTWQTALRGVASNWTLAEYFRWVHAGLATRFTPADLEIGTYAGAMNQLNVGTTTLVDWCHNNPTPAHTDAAIDGLERSGIRAAFFHGSPKPDPKPGERPFWEVAHPRQEVERLLSQARFGPGSLLSLGMAILGPHYSTLEVSLADFALARELNLTASMHQGGGAPREPGGWDKLEKQGLLGPHINIVHGNDLGDDRLDRFVDHGMSFSVTPENEMTQGHGHPIIGRLRDRGVAPSIGVDLESGLSGEMFTAARTALVHQRSLDNAAFRSAAAVDQAPIPSTSTIATAEALRWVTIEGARMIGQLDRIGSVTPGKDADIVLIDARLPNMQPVHDLINSALMQTSLANIASVMVAGIWRKRRGALVDEMGRALDPAAWLDPLRASGARLAADVGLRSLLGDS</sequence>
<comment type="caution">
    <text evidence="6">The sequence shown here is derived from an EMBL/GenBank/DDBJ whole genome shotgun (WGS) entry which is preliminary data.</text>
</comment>